<feature type="domain" description="Thiamine pyrophosphate enzyme TPP-binding" evidence="5">
    <location>
        <begin position="419"/>
        <end position="568"/>
    </location>
</feature>
<comment type="caution">
    <text evidence="7">The sequence shown here is derived from an EMBL/GenBank/DDBJ whole genome shotgun (WGS) entry which is preliminary data.</text>
</comment>
<dbReference type="GO" id="GO:0009099">
    <property type="term" value="P:L-valine biosynthetic process"/>
    <property type="evidence" value="ECO:0007669"/>
    <property type="project" value="TreeGrafter"/>
</dbReference>
<reference evidence="7" key="1">
    <citation type="journal article" date="2015" name="Nature">
        <title>Complex archaea that bridge the gap between prokaryotes and eukaryotes.</title>
        <authorList>
            <person name="Spang A."/>
            <person name="Saw J.H."/>
            <person name="Jorgensen S.L."/>
            <person name="Zaremba-Niedzwiedzka K."/>
            <person name="Martijn J."/>
            <person name="Lind A.E."/>
            <person name="van Eijk R."/>
            <person name="Schleper C."/>
            <person name="Guy L."/>
            <person name="Ettema T.J."/>
        </authorList>
    </citation>
    <scope>NUCLEOTIDE SEQUENCE</scope>
</reference>
<evidence type="ECO:0000259" key="4">
    <source>
        <dbReference type="Pfam" id="PF00205"/>
    </source>
</evidence>
<dbReference type="SUPFAM" id="SSF52467">
    <property type="entry name" value="DHS-like NAD/FAD-binding domain"/>
    <property type="match status" value="1"/>
</dbReference>
<evidence type="ECO:0000256" key="3">
    <source>
        <dbReference type="RuleBase" id="RU362132"/>
    </source>
</evidence>
<dbReference type="GO" id="GO:0000287">
    <property type="term" value="F:magnesium ion binding"/>
    <property type="evidence" value="ECO:0007669"/>
    <property type="project" value="InterPro"/>
</dbReference>
<dbReference type="CDD" id="cd07035">
    <property type="entry name" value="TPP_PYR_POX_like"/>
    <property type="match status" value="1"/>
</dbReference>
<protein>
    <recommendedName>
        <fullName evidence="8">Thiamine pyrophosphate enzyme TPP-binding domain-containing protein</fullName>
    </recommendedName>
</protein>
<dbReference type="GO" id="GO:0030976">
    <property type="term" value="F:thiamine pyrophosphate binding"/>
    <property type="evidence" value="ECO:0007669"/>
    <property type="project" value="InterPro"/>
</dbReference>
<feature type="domain" description="Thiamine pyrophosphate enzyme N-terminal TPP-binding" evidence="6">
    <location>
        <begin position="18"/>
        <end position="132"/>
    </location>
</feature>
<dbReference type="Pfam" id="PF00205">
    <property type="entry name" value="TPP_enzyme_M"/>
    <property type="match status" value="1"/>
</dbReference>
<dbReference type="Gene3D" id="3.40.50.970">
    <property type="match status" value="2"/>
</dbReference>
<dbReference type="PANTHER" id="PTHR18968:SF13">
    <property type="entry name" value="ACETOLACTATE SYNTHASE CATALYTIC SUBUNIT, MITOCHONDRIAL"/>
    <property type="match status" value="1"/>
</dbReference>
<dbReference type="EMBL" id="LAZR01000665">
    <property type="protein sequence ID" value="KKN61244.1"/>
    <property type="molecule type" value="Genomic_DNA"/>
</dbReference>
<evidence type="ECO:0000259" key="5">
    <source>
        <dbReference type="Pfam" id="PF02775"/>
    </source>
</evidence>
<dbReference type="SUPFAM" id="SSF52518">
    <property type="entry name" value="Thiamin diphosphate-binding fold (THDP-binding)"/>
    <property type="match status" value="2"/>
</dbReference>
<dbReference type="AlphaFoldDB" id="A0A0F9S2C9"/>
<dbReference type="GO" id="GO:0003984">
    <property type="term" value="F:acetolactate synthase activity"/>
    <property type="evidence" value="ECO:0007669"/>
    <property type="project" value="TreeGrafter"/>
</dbReference>
<evidence type="ECO:0000259" key="6">
    <source>
        <dbReference type="Pfam" id="PF02776"/>
    </source>
</evidence>
<dbReference type="InterPro" id="IPR012000">
    <property type="entry name" value="Thiamin_PyroP_enz_cen_dom"/>
</dbReference>
<dbReference type="Pfam" id="PF02775">
    <property type="entry name" value="TPP_enzyme_C"/>
    <property type="match status" value="1"/>
</dbReference>
<organism evidence="7">
    <name type="scientific">marine sediment metagenome</name>
    <dbReference type="NCBI Taxonomy" id="412755"/>
    <lineage>
        <taxon>unclassified sequences</taxon>
        <taxon>metagenomes</taxon>
        <taxon>ecological metagenomes</taxon>
    </lineage>
</organism>
<dbReference type="Pfam" id="PF02776">
    <property type="entry name" value="TPP_enzyme_N"/>
    <property type="match status" value="1"/>
</dbReference>
<accession>A0A0F9S2C9</accession>
<dbReference type="GO" id="GO:0009097">
    <property type="term" value="P:isoleucine biosynthetic process"/>
    <property type="evidence" value="ECO:0007669"/>
    <property type="project" value="TreeGrafter"/>
</dbReference>
<dbReference type="InterPro" id="IPR045229">
    <property type="entry name" value="TPP_enz"/>
</dbReference>
<feature type="domain" description="Thiamine pyrophosphate enzyme central" evidence="4">
    <location>
        <begin position="217"/>
        <end position="326"/>
    </location>
</feature>
<dbReference type="InterPro" id="IPR012001">
    <property type="entry name" value="Thiamin_PyroP_enz_TPP-bd_dom"/>
</dbReference>
<evidence type="ECO:0000256" key="2">
    <source>
        <dbReference type="ARBA" id="ARBA00023052"/>
    </source>
</evidence>
<dbReference type="InterPro" id="IPR029061">
    <property type="entry name" value="THDP-binding"/>
</dbReference>
<dbReference type="InterPro" id="IPR011766">
    <property type="entry name" value="TPP_enzyme_TPP-bd"/>
</dbReference>
<proteinExistence type="inferred from homology"/>
<dbReference type="InterPro" id="IPR029035">
    <property type="entry name" value="DHS-like_NAD/FAD-binding_dom"/>
</dbReference>
<dbReference type="PANTHER" id="PTHR18968">
    <property type="entry name" value="THIAMINE PYROPHOSPHATE ENZYMES"/>
    <property type="match status" value="1"/>
</dbReference>
<evidence type="ECO:0000256" key="1">
    <source>
        <dbReference type="ARBA" id="ARBA00007812"/>
    </source>
</evidence>
<name>A0A0F9S2C9_9ZZZZ</name>
<keyword evidence="2 3" id="KW-0786">Thiamine pyrophosphate</keyword>
<gene>
    <name evidence="7" type="ORF">LCGC14_0523770</name>
</gene>
<dbReference type="Gene3D" id="3.40.50.1220">
    <property type="entry name" value="TPP-binding domain"/>
    <property type="match status" value="1"/>
</dbReference>
<dbReference type="GO" id="GO:0050660">
    <property type="term" value="F:flavin adenine dinucleotide binding"/>
    <property type="evidence" value="ECO:0007669"/>
    <property type="project" value="TreeGrafter"/>
</dbReference>
<sequence>MNDDLDRPIPSEITELFGSDAIAEMLRKLDTPYVALNPGSSFRGLHDSLVNYLGNRDPQMLLCLHEEHAVAIAHGWAKVTGTPLAVILHANVGVMHASMAVYNAWCDRVPMLIFGATGPVDAAKRRPWIDWIHTSRDQAAIIRPYVKWDDQPASLEASLSSMLRSSIITQTAPKAPTYVCFDVSVQEEPIDEMPAFPSPERHAAPRMAQFSESDARSVLDLLETSEKPVFLMGRVSRDQADWDRRVALAEHFGARVVTDIKTAAAFPTCHPLHFGAPGYFVSQDAAQRIGQADLVVSFDWVDLGGTLQQADVDLERTKVVNISLDSLLTNGWSLDHQSLSPSDLTMLADPDEAIRAICLAAGLSDMAVGKMAIEAPARPDHHPDAQISIDSLSDVLADALSEETASFLRLTLSWNGSKCDFRGPLDYLGYDGGAGIGSGPGMAVGSALAFKDSDRLPVAVLGDGDFMMGATAIWTAAHHKVPLLIVVANNRSYFNDEVHQERVAIDRSRPVENKHVGQAIGEPDIDIAAIAAAQGAKAFGPVKTIGELNTTLAEAIRAAQEGKTVVVDARVTPGYSDDMTDGMTNN</sequence>
<comment type="similarity">
    <text evidence="1 3">Belongs to the TPP enzyme family.</text>
</comment>
<dbReference type="GO" id="GO:0005948">
    <property type="term" value="C:acetolactate synthase complex"/>
    <property type="evidence" value="ECO:0007669"/>
    <property type="project" value="TreeGrafter"/>
</dbReference>
<evidence type="ECO:0000313" key="7">
    <source>
        <dbReference type="EMBL" id="KKN61244.1"/>
    </source>
</evidence>
<evidence type="ECO:0008006" key="8">
    <source>
        <dbReference type="Google" id="ProtNLM"/>
    </source>
</evidence>